<dbReference type="InterPro" id="IPR002550">
    <property type="entry name" value="CNNM"/>
</dbReference>
<keyword evidence="4 8" id="KW-1133">Transmembrane helix</keyword>
<dbReference type="FunFam" id="3.10.580.10:FF:000002">
    <property type="entry name" value="Magnesium/cobalt efflux protein CorC"/>
    <property type="match status" value="1"/>
</dbReference>
<dbReference type="Gene3D" id="3.30.465.10">
    <property type="match status" value="1"/>
</dbReference>
<evidence type="ECO:0000256" key="2">
    <source>
        <dbReference type="ARBA" id="ARBA00022692"/>
    </source>
</evidence>
<dbReference type="InterPro" id="IPR044751">
    <property type="entry name" value="Ion_transp-like_CBS"/>
</dbReference>
<evidence type="ECO:0000256" key="9">
    <source>
        <dbReference type="SAM" id="Phobius"/>
    </source>
</evidence>
<dbReference type="InterPro" id="IPR016169">
    <property type="entry name" value="FAD-bd_PCMH_sub2"/>
</dbReference>
<dbReference type="Pfam" id="PF00571">
    <property type="entry name" value="CBS"/>
    <property type="match status" value="2"/>
</dbReference>
<dbReference type="InterPro" id="IPR036318">
    <property type="entry name" value="FAD-bd_PCMH-like_sf"/>
</dbReference>
<feature type="domain" description="CBS" evidence="10">
    <location>
        <begin position="261"/>
        <end position="318"/>
    </location>
</feature>
<keyword evidence="3" id="KW-0677">Repeat</keyword>
<comment type="caution">
    <text evidence="12">The sequence shown here is derived from an EMBL/GenBank/DDBJ whole genome shotgun (WGS) entry which is preliminary data.</text>
</comment>
<evidence type="ECO:0000313" key="12">
    <source>
        <dbReference type="EMBL" id="OIP42105.1"/>
    </source>
</evidence>
<dbReference type="CDD" id="cd04590">
    <property type="entry name" value="CBS_pair_CorC_HlyC_assoc"/>
    <property type="match status" value="1"/>
</dbReference>
<feature type="domain" description="CNNM transmembrane" evidence="11">
    <location>
        <begin position="1"/>
        <end position="177"/>
    </location>
</feature>
<feature type="transmembrane region" description="Helical" evidence="9">
    <location>
        <begin position="116"/>
        <end position="142"/>
    </location>
</feature>
<dbReference type="EMBL" id="MNYI01000060">
    <property type="protein sequence ID" value="OIP42105.1"/>
    <property type="molecule type" value="Genomic_DNA"/>
</dbReference>
<feature type="transmembrane region" description="Helical" evidence="9">
    <location>
        <begin position="59"/>
        <end position="78"/>
    </location>
</feature>
<dbReference type="GO" id="GO:0005886">
    <property type="term" value="C:plasma membrane"/>
    <property type="evidence" value="ECO:0007669"/>
    <property type="project" value="TreeGrafter"/>
</dbReference>
<dbReference type="InterPro" id="IPR046342">
    <property type="entry name" value="CBS_dom_sf"/>
</dbReference>
<evidence type="ECO:0000256" key="7">
    <source>
        <dbReference type="PROSITE-ProRule" id="PRU00703"/>
    </source>
</evidence>
<dbReference type="Gene3D" id="3.10.580.10">
    <property type="entry name" value="CBS-domain"/>
    <property type="match status" value="1"/>
</dbReference>
<dbReference type="SUPFAM" id="SSF56176">
    <property type="entry name" value="FAD-binding/transporter-associated domain-like"/>
    <property type="match status" value="1"/>
</dbReference>
<evidence type="ECO:0000256" key="1">
    <source>
        <dbReference type="ARBA" id="ARBA00004141"/>
    </source>
</evidence>
<evidence type="ECO:0000256" key="8">
    <source>
        <dbReference type="PROSITE-ProRule" id="PRU01193"/>
    </source>
</evidence>
<name>A0A1J5E160_9BACT</name>
<gene>
    <name evidence="12" type="ORF">AUJ95_02140</name>
</gene>
<keyword evidence="5 7" id="KW-0129">CBS domain</keyword>
<dbReference type="GO" id="GO:0050660">
    <property type="term" value="F:flavin adenine dinucleotide binding"/>
    <property type="evidence" value="ECO:0007669"/>
    <property type="project" value="InterPro"/>
</dbReference>
<feature type="transmembrane region" description="Helical" evidence="9">
    <location>
        <begin position="85"/>
        <end position="104"/>
    </location>
</feature>
<dbReference type="PROSITE" id="PS51846">
    <property type="entry name" value="CNNM"/>
    <property type="match status" value="1"/>
</dbReference>
<dbReference type="PANTHER" id="PTHR22777:SF17">
    <property type="entry name" value="UPF0053 PROTEIN SLL0260"/>
    <property type="match status" value="1"/>
</dbReference>
<keyword evidence="2 8" id="KW-0812">Transmembrane</keyword>
<evidence type="ECO:0000313" key="13">
    <source>
        <dbReference type="Proteomes" id="UP000183085"/>
    </source>
</evidence>
<evidence type="ECO:0000259" key="11">
    <source>
        <dbReference type="PROSITE" id="PS51846"/>
    </source>
</evidence>
<sequence>MELWLSLIVVIACIAIAGFSSGAEIGFLSINKVRLKNLVEKGNHRAIIATKLIDNLPRFLIGMLIGINIAIITASCITTALLERWAIWVEIGLTIIIVLFAEIIPKTIFRHHSTRLVLALVYIIRAWYYFLVPIVNLIAMVIEPVIGKKKKGPLLSREDFRFLIEEGEEHGAIEEETEEMIGDVLELSETRIREVMTPRIDMICLSAEADMNEILTVFSQHHYSRIPVYDETIDNIIGILYIKDLLNFWGKADVWISAVELIRFPYFIPATKRVDDLLEEFQKKKIQIAIVVDEYGGIDGLVTMEDVLEEIVGEIHDEYETIDSPIKQKDKNTFLIDGYVGIEMINETVGLNIPEGDFETISGFIMERLGKIPLIGEVITYKNLKITIIEATEKTIERVEVEVNKC</sequence>
<dbReference type="SUPFAM" id="SSF54631">
    <property type="entry name" value="CBS-domain pair"/>
    <property type="match status" value="1"/>
</dbReference>
<comment type="subcellular location">
    <subcellularLocation>
        <location evidence="1">Membrane</location>
        <topology evidence="1">Multi-pass membrane protein</topology>
    </subcellularLocation>
</comment>
<dbReference type="SMART" id="SM01091">
    <property type="entry name" value="CorC_HlyC"/>
    <property type="match status" value="1"/>
</dbReference>
<evidence type="ECO:0008006" key="14">
    <source>
        <dbReference type="Google" id="ProtNLM"/>
    </source>
</evidence>
<dbReference type="Pfam" id="PF01595">
    <property type="entry name" value="CNNM"/>
    <property type="match status" value="1"/>
</dbReference>
<organism evidence="12 13">
    <name type="scientific">Candidatus Desantisbacteria bacterium CG2_30_40_21</name>
    <dbReference type="NCBI Taxonomy" id="1817895"/>
    <lineage>
        <taxon>Bacteria</taxon>
        <taxon>Candidatus Desantisiibacteriota</taxon>
    </lineage>
</organism>
<evidence type="ECO:0000259" key="10">
    <source>
        <dbReference type="PROSITE" id="PS51371"/>
    </source>
</evidence>
<dbReference type="PROSITE" id="PS51371">
    <property type="entry name" value="CBS"/>
    <property type="match status" value="2"/>
</dbReference>
<reference evidence="12 13" key="1">
    <citation type="journal article" date="2016" name="Environ. Microbiol.">
        <title>Genomic resolution of a cold subsurface aquifer community provides metabolic insights for novel microbes adapted to high CO concentrations.</title>
        <authorList>
            <person name="Probst A.J."/>
            <person name="Castelle C.J."/>
            <person name="Singh A."/>
            <person name="Brown C.T."/>
            <person name="Anantharaman K."/>
            <person name="Sharon I."/>
            <person name="Hug L.A."/>
            <person name="Burstein D."/>
            <person name="Emerson J.B."/>
            <person name="Thomas B.C."/>
            <person name="Banfield J.F."/>
        </authorList>
    </citation>
    <scope>NUCLEOTIDE SEQUENCE [LARGE SCALE GENOMIC DNA]</scope>
    <source>
        <strain evidence="12">CG2_30_40_21</strain>
    </source>
</reference>
<evidence type="ECO:0000256" key="6">
    <source>
        <dbReference type="ARBA" id="ARBA00023136"/>
    </source>
</evidence>
<evidence type="ECO:0000256" key="5">
    <source>
        <dbReference type="ARBA" id="ARBA00023122"/>
    </source>
</evidence>
<evidence type="ECO:0000256" key="4">
    <source>
        <dbReference type="ARBA" id="ARBA00022989"/>
    </source>
</evidence>
<dbReference type="SMART" id="SM00116">
    <property type="entry name" value="CBS"/>
    <property type="match status" value="2"/>
</dbReference>
<dbReference type="STRING" id="1817895.AUJ95_02140"/>
<accession>A0A1J5E160</accession>
<keyword evidence="6 8" id="KW-0472">Membrane</keyword>
<dbReference type="PANTHER" id="PTHR22777">
    <property type="entry name" value="HEMOLYSIN-RELATED"/>
    <property type="match status" value="1"/>
</dbReference>
<protein>
    <recommendedName>
        <fullName evidence="14">Hemolysin</fullName>
    </recommendedName>
</protein>
<feature type="domain" description="CBS" evidence="10">
    <location>
        <begin position="196"/>
        <end position="259"/>
    </location>
</feature>
<proteinExistence type="predicted"/>
<dbReference type="Pfam" id="PF03471">
    <property type="entry name" value="CorC_HlyC"/>
    <property type="match status" value="1"/>
</dbReference>
<evidence type="ECO:0000256" key="3">
    <source>
        <dbReference type="ARBA" id="ARBA00022737"/>
    </source>
</evidence>
<dbReference type="AlphaFoldDB" id="A0A1J5E160"/>
<dbReference type="Proteomes" id="UP000183085">
    <property type="component" value="Unassembled WGS sequence"/>
</dbReference>
<dbReference type="InterPro" id="IPR005170">
    <property type="entry name" value="Transptr-assoc_dom"/>
</dbReference>
<dbReference type="InterPro" id="IPR000644">
    <property type="entry name" value="CBS_dom"/>
</dbReference>